<dbReference type="SUPFAM" id="SSF51905">
    <property type="entry name" value="FAD/NAD(P)-binding domain"/>
    <property type="match status" value="1"/>
</dbReference>
<keyword evidence="5" id="KW-0521">NADP</keyword>
<keyword evidence="7" id="KW-0472">Membrane</keyword>
<feature type="transmembrane region" description="Helical" evidence="7">
    <location>
        <begin position="49"/>
        <end position="74"/>
    </location>
</feature>
<evidence type="ECO:0000256" key="1">
    <source>
        <dbReference type="ARBA" id="ARBA00005855"/>
    </source>
</evidence>
<dbReference type="PANTHER" id="PTHR46091:SF2">
    <property type="entry name" value="AMINE OXIDASE DOMAIN-CONTAINING PROTEIN"/>
    <property type="match status" value="1"/>
</dbReference>
<dbReference type="Ensembl" id="ENSOANT00000054322.1">
    <property type="protein sequence ID" value="ENSOANP00000042357.1"/>
    <property type="gene ID" value="ENSOANG00000040238.1"/>
</dbReference>
<dbReference type="InterPro" id="IPR052206">
    <property type="entry name" value="Retinol_saturase"/>
</dbReference>
<organism evidence="8 9">
    <name type="scientific">Ornithorhynchus anatinus</name>
    <name type="common">Duckbill platypus</name>
    <dbReference type="NCBI Taxonomy" id="9258"/>
    <lineage>
        <taxon>Eukaryota</taxon>
        <taxon>Metazoa</taxon>
        <taxon>Chordata</taxon>
        <taxon>Craniata</taxon>
        <taxon>Vertebrata</taxon>
        <taxon>Euteleostomi</taxon>
        <taxon>Mammalia</taxon>
        <taxon>Monotremata</taxon>
        <taxon>Ornithorhynchidae</taxon>
        <taxon>Ornithorhynchus</taxon>
    </lineage>
</organism>
<keyword evidence="2" id="KW-0285">Flavoprotein</keyword>
<dbReference type="GO" id="GO:0016491">
    <property type="term" value="F:oxidoreductase activity"/>
    <property type="evidence" value="ECO:0000318"/>
    <property type="project" value="GO_Central"/>
</dbReference>
<evidence type="ECO:0000256" key="2">
    <source>
        <dbReference type="ARBA" id="ARBA00022630"/>
    </source>
</evidence>
<evidence type="ECO:0000256" key="5">
    <source>
        <dbReference type="ARBA" id="ARBA00022857"/>
    </source>
</evidence>
<dbReference type="InParanoid" id="A0A6I8NMR1"/>
<evidence type="ECO:0000256" key="4">
    <source>
        <dbReference type="ARBA" id="ARBA00022827"/>
    </source>
</evidence>
<dbReference type="InterPro" id="IPR036188">
    <property type="entry name" value="FAD/NAD-bd_sf"/>
</dbReference>
<reference evidence="8" key="2">
    <citation type="submission" date="2025-08" db="UniProtKB">
        <authorList>
            <consortium name="Ensembl"/>
        </authorList>
    </citation>
    <scope>IDENTIFICATION</scope>
    <source>
        <strain evidence="8">Glennie</strain>
    </source>
</reference>
<dbReference type="Gene3D" id="3.50.50.60">
    <property type="entry name" value="FAD/NAD(P)-binding domain"/>
    <property type="match status" value="2"/>
</dbReference>
<evidence type="ECO:0008006" key="10">
    <source>
        <dbReference type="Google" id="ProtNLM"/>
    </source>
</evidence>
<dbReference type="Pfam" id="PF13450">
    <property type="entry name" value="NAD_binding_8"/>
    <property type="match status" value="1"/>
</dbReference>
<gene>
    <name evidence="8" type="primary">LOC100088936</name>
</gene>
<evidence type="ECO:0000256" key="6">
    <source>
        <dbReference type="ARBA" id="ARBA00023027"/>
    </source>
</evidence>
<dbReference type="KEGG" id="oaa:100088936"/>
<keyword evidence="7" id="KW-0812">Transmembrane</keyword>
<reference evidence="8" key="3">
    <citation type="submission" date="2025-09" db="UniProtKB">
        <authorList>
            <consortium name="Ensembl"/>
        </authorList>
    </citation>
    <scope>IDENTIFICATION</scope>
    <source>
        <strain evidence="8">Glennie</strain>
    </source>
</reference>
<dbReference type="OMA" id="GLATWFK"/>
<name>A0A6I8NMR1_ORNAN</name>
<dbReference type="OrthoDB" id="38045at2759"/>
<keyword evidence="4" id="KW-0274">FAD</keyword>
<dbReference type="AlphaFoldDB" id="A0A6I8NMR1"/>
<dbReference type="GeneTree" id="ENSGT00940000163871"/>
<evidence type="ECO:0000313" key="8">
    <source>
        <dbReference type="Ensembl" id="ENSOANP00000042357.1"/>
    </source>
</evidence>
<keyword evidence="9" id="KW-1185">Reference proteome</keyword>
<feature type="transmembrane region" description="Helical" evidence="7">
    <location>
        <begin position="251"/>
        <end position="270"/>
    </location>
</feature>
<feature type="transmembrane region" description="Helical" evidence="7">
    <location>
        <begin position="116"/>
        <end position="137"/>
    </location>
</feature>
<dbReference type="PANTHER" id="PTHR46091">
    <property type="entry name" value="BLR7054 PROTEIN"/>
    <property type="match status" value="1"/>
</dbReference>
<evidence type="ECO:0000313" key="9">
    <source>
        <dbReference type="Proteomes" id="UP000002279"/>
    </source>
</evidence>
<dbReference type="Proteomes" id="UP000002279">
    <property type="component" value="Chromosome 11"/>
</dbReference>
<comment type="similarity">
    <text evidence="1">Belongs to the carotenoid/retinoid oxidoreductase family. CrtISO subfamily.</text>
</comment>
<accession>A0A6I8NMR1</accession>
<proteinExistence type="inferred from homology"/>
<dbReference type="RefSeq" id="XP_028932120.1">
    <property type="nucleotide sequence ID" value="XM_029076287.2"/>
</dbReference>
<keyword evidence="6" id="KW-0520">NAD</keyword>
<protein>
    <recommendedName>
        <fullName evidence="10">Retinol saturase</fullName>
    </recommendedName>
</protein>
<keyword evidence="7" id="KW-1133">Transmembrane helix</keyword>
<evidence type="ECO:0000256" key="7">
    <source>
        <dbReference type="SAM" id="Phobius"/>
    </source>
</evidence>
<evidence type="ECO:0000256" key="3">
    <source>
        <dbReference type="ARBA" id="ARBA00022729"/>
    </source>
</evidence>
<dbReference type="Bgee" id="ENSOANG00000040238">
    <property type="expression patterns" value="Expressed in liver and 5 other cell types or tissues"/>
</dbReference>
<keyword evidence="3" id="KW-0732">Signal</keyword>
<dbReference type="GeneID" id="100088936"/>
<reference evidence="8 9" key="1">
    <citation type="journal article" date="2008" name="Nature">
        <title>Genome analysis of the platypus reveals unique signatures of evolution.</title>
        <authorList>
            <person name="Warren W.C."/>
            <person name="Hillier L.W."/>
            <person name="Marshall Graves J.A."/>
            <person name="Birney E."/>
            <person name="Ponting C.P."/>
            <person name="Grutzner F."/>
            <person name="Belov K."/>
            <person name="Miller W."/>
            <person name="Clarke L."/>
            <person name="Chinwalla A.T."/>
            <person name="Yang S.P."/>
            <person name="Heger A."/>
            <person name="Locke D.P."/>
            <person name="Miethke P."/>
            <person name="Waters P.D."/>
            <person name="Veyrunes F."/>
            <person name="Fulton L."/>
            <person name="Fulton B."/>
            <person name="Graves T."/>
            <person name="Wallis J."/>
            <person name="Puente X.S."/>
            <person name="Lopez-Otin C."/>
            <person name="Ordonez G.R."/>
            <person name="Eichler E.E."/>
            <person name="Chen L."/>
            <person name="Cheng Z."/>
            <person name="Deakin J.E."/>
            <person name="Alsop A."/>
            <person name="Thompson K."/>
            <person name="Kirby P."/>
            <person name="Papenfuss A.T."/>
            <person name="Wakefield M.J."/>
            <person name="Olender T."/>
            <person name="Lancet D."/>
            <person name="Huttley G.A."/>
            <person name="Smit A.F."/>
            <person name="Pask A."/>
            <person name="Temple-Smith P."/>
            <person name="Batzer M.A."/>
            <person name="Walker J.A."/>
            <person name="Konkel M.K."/>
            <person name="Harris R.S."/>
            <person name="Whittington C.M."/>
            <person name="Wong E.S."/>
            <person name="Gemmell N.J."/>
            <person name="Buschiazzo E."/>
            <person name="Vargas Jentzsch I.M."/>
            <person name="Merkel A."/>
            <person name="Schmitz J."/>
            <person name="Zemann A."/>
            <person name="Churakov G."/>
            <person name="Kriegs J.O."/>
            <person name="Brosius J."/>
            <person name="Murchison E.P."/>
            <person name="Sachidanandam R."/>
            <person name="Smith C."/>
            <person name="Hannon G.J."/>
            <person name="Tsend-Ayush E."/>
            <person name="McMillan D."/>
            <person name="Attenborough R."/>
            <person name="Rens W."/>
            <person name="Ferguson-Smith M."/>
            <person name="Lefevre C.M."/>
            <person name="Sharp J.A."/>
            <person name="Nicholas K.R."/>
            <person name="Ray D.A."/>
            <person name="Kube M."/>
            <person name="Reinhardt R."/>
            <person name="Pringle T.H."/>
            <person name="Taylor J."/>
            <person name="Jones R.C."/>
            <person name="Nixon B."/>
            <person name="Dacheux J.L."/>
            <person name="Niwa H."/>
            <person name="Sekita Y."/>
            <person name="Huang X."/>
            <person name="Stark A."/>
            <person name="Kheradpour P."/>
            <person name="Kellis M."/>
            <person name="Flicek P."/>
            <person name="Chen Y."/>
            <person name="Webber C."/>
            <person name="Hardison R."/>
            <person name="Nelson J."/>
            <person name="Hallsworth-Pepin K."/>
            <person name="Delehaunty K."/>
            <person name="Markovic C."/>
            <person name="Minx P."/>
            <person name="Feng Y."/>
            <person name="Kremitzki C."/>
            <person name="Mitreva M."/>
            <person name="Glasscock J."/>
            <person name="Wylie T."/>
            <person name="Wohldmann P."/>
            <person name="Thiru P."/>
            <person name="Nhan M.N."/>
            <person name="Pohl C.S."/>
            <person name="Smith S.M."/>
            <person name="Hou S."/>
            <person name="Nefedov M."/>
            <person name="de Jong P.J."/>
            <person name="Renfree M.B."/>
            <person name="Mardis E.R."/>
            <person name="Wilson R.K."/>
        </authorList>
    </citation>
    <scope>NUCLEOTIDE SEQUENCE [LARGE SCALE GENOMIC DNA]</scope>
    <source>
        <strain evidence="8 9">Glennie</strain>
    </source>
</reference>
<sequence length="656" mass="72215">MYRGRALQAVPSPVRPNRAPLPLLLPCPPPLPLNRFPFRALLPCPRPGLAMCLWLVSGLLLLLVAVGLLSAVLLGRRGGPFSADPGPKPPPRPLVTDQVLRNRVLKDAFTPEKVPAALDAVVIGSGIGGLAAAAILAKSGRRVLVLEQHERAGGCTHTFQERAFQFDVGIHYLGQLHPGSMLRVALDQLTDGQVEWVRLPDPYDVVTVEGTEYQLRAGKREFSRTLKRQFPGEEEAISEFMRLMKLSVTRVPLLAMLKMVPLWLASALIRSGVLHWLSPVFRLAMSGHSAVVNGLTDNRHLRVVLSYLFYGVPPCDSSFLINALMIHHYKRGAWYPRGGASEIAFHMVPVIRAAGGAVLVRAPVVRILLSENGRSRGMAVRRAGRDEVEIEATVVISDAGIFNTYQHLLPPQARSQPGIQAQLSLVRPGMGSFLVFVGLRGDSAQLGLPSTNHWIYLDANLDSAMQRFTSLSRDKVAANIPMMFITFPSAKDPTYHLTHPGRSCMTLLTMARYEWFEDWAEARPGHRGPDYQSLKMGIAQRLLDLALEKFPQLRDQVEMVEAATPLTNRHYLAAYRGAMYGAEHNLARFDLPAMAALRAETPVPGLFLTGQDVFSSGLAGALQGALLCSSTVLRRLLHLDLLLLKKKIKRGQRARV</sequence>